<evidence type="ECO:0000313" key="3">
    <source>
        <dbReference type="EMBL" id="SFG02590.1"/>
    </source>
</evidence>
<evidence type="ECO:0000259" key="2">
    <source>
        <dbReference type="Pfam" id="PF23921"/>
    </source>
</evidence>
<dbReference type="AlphaFoldDB" id="A0A1I2NHS5"/>
<proteinExistence type="predicted"/>
<accession>A0A1I2NHS5</accession>
<dbReference type="InterPro" id="IPR055684">
    <property type="entry name" value="DUF7260"/>
</dbReference>
<sequence>MSSDGHSAGNGRRTPIETSLGDARTALRAERRRCVDENAAFRSFCAAVADVQPSASAGSSAGPLAVKTVGRMAASPPLSAVRRAYERTVMEVPHYEEEYGDTYEESLRAEFGDDIAAGVTSASAFSPELRRAVVAAGESAARERREFLDLLDAEFESLDAVEDGIERTVTDLSSLDDRPLSSRSFDELVALRGDVRALRDELDERARERQRTLVAHRRTLSGLVPSVTDYLYYDIDCEYPGLDALASARRLVETALSRVDRRIATTG</sequence>
<dbReference type="OrthoDB" id="206489at2157"/>
<keyword evidence="4" id="KW-1185">Reference proteome</keyword>
<evidence type="ECO:0000313" key="4">
    <source>
        <dbReference type="Proteomes" id="UP000198876"/>
    </source>
</evidence>
<dbReference type="EMBL" id="FOOQ01000001">
    <property type="protein sequence ID" value="SFG02590.1"/>
    <property type="molecule type" value="Genomic_DNA"/>
</dbReference>
<dbReference type="RefSeq" id="WP_092889702.1">
    <property type="nucleotide sequence ID" value="NZ_FOOQ01000001.1"/>
</dbReference>
<dbReference type="Proteomes" id="UP000198876">
    <property type="component" value="Unassembled WGS sequence"/>
</dbReference>
<organism evidence="3 4">
    <name type="scientific">Halopelagius inordinatus</name>
    <dbReference type="NCBI Taxonomy" id="553467"/>
    <lineage>
        <taxon>Archaea</taxon>
        <taxon>Methanobacteriati</taxon>
        <taxon>Methanobacteriota</taxon>
        <taxon>Stenosarchaea group</taxon>
        <taxon>Halobacteria</taxon>
        <taxon>Halobacteriales</taxon>
        <taxon>Haloferacaceae</taxon>
    </lineage>
</organism>
<evidence type="ECO:0000256" key="1">
    <source>
        <dbReference type="SAM" id="MobiDB-lite"/>
    </source>
</evidence>
<feature type="domain" description="DUF7260" evidence="2">
    <location>
        <begin position="19"/>
        <end position="254"/>
    </location>
</feature>
<name>A0A1I2NHS5_9EURY</name>
<gene>
    <name evidence="3" type="ORF">SAMN04488063_1172</name>
</gene>
<feature type="region of interest" description="Disordered" evidence="1">
    <location>
        <begin position="1"/>
        <end position="24"/>
    </location>
</feature>
<dbReference type="Pfam" id="PF23921">
    <property type="entry name" value="DUF7260"/>
    <property type="match status" value="1"/>
</dbReference>
<protein>
    <recommendedName>
        <fullName evidence="2">DUF7260 domain-containing protein</fullName>
    </recommendedName>
</protein>
<dbReference type="STRING" id="553467.SAMN04488063_1172"/>
<reference evidence="4" key="1">
    <citation type="submission" date="2016-10" db="EMBL/GenBank/DDBJ databases">
        <authorList>
            <person name="Varghese N."/>
            <person name="Submissions S."/>
        </authorList>
    </citation>
    <scope>NUCLEOTIDE SEQUENCE [LARGE SCALE GENOMIC DNA]</scope>
    <source>
        <strain evidence="4">CGMCC 1.7739</strain>
    </source>
</reference>